<organism evidence="4 5">
    <name type="scientific">Rubneribacter badeniensis</name>
    <dbReference type="NCBI Taxonomy" id="2070688"/>
    <lineage>
        <taxon>Bacteria</taxon>
        <taxon>Bacillati</taxon>
        <taxon>Actinomycetota</taxon>
        <taxon>Coriobacteriia</taxon>
        <taxon>Eggerthellales</taxon>
        <taxon>Eggerthellaceae</taxon>
        <taxon>Rubneribacter</taxon>
    </lineage>
</organism>
<feature type="compositionally biased region" description="Basic and acidic residues" evidence="1">
    <location>
        <begin position="7"/>
        <end position="38"/>
    </location>
</feature>
<dbReference type="AlphaFoldDB" id="A0A2K2U4J3"/>
<keyword evidence="2" id="KW-1133">Transmembrane helix</keyword>
<reference evidence="3" key="2">
    <citation type="journal article" date="2021" name="PeerJ">
        <title>Extensive microbial diversity within the chicken gut microbiome revealed by metagenomics and culture.</title>
        <authorList>
            <person name="Gilroy R."/>
            <person name="Ravi A."/>
            <person name="Getino M."/>
            <person name="Pursley I."/>
            <person name="Horton D.L."/>
            <person name="Alikhan N.F."/>
            <person name="Baker D."/>
            <person name="Gharbi K."/>
            <person name="Hall N."/>
            <person name="Watson M."/>
            <person name="Adriaenssens E.M."/>
            <person name="Foster-Nyarko E."/>
            <person name="Jarju S."/>
            <person name="Secka A."/>
            <person name="Antonio M."/>
            <person name="Oren A."/>
            <person name="Chaudhuri R.R."/>
            <person name="La Ragione R."/>
            <person name="Hildebrand F."/>
            <person name="Pallen M.J."/>
        </authorList>
    </citation>
    <scope>NUCLEOTIDE SEQUENCE</scope>
    <source>
        <strain evidence="3">USAMLcec12-2067</strain>
    </source>
</reference>
<sequence length="319" mass="33272">MSAQGQKSEHDNVATEKKQPKERRFVDAKTGKTIEKPKHGGSGAAATQALRDEMHAERAGNALPFRIGAAVLWVVGIALEVAAILVANSTLYLPKLPAAGWVVIFLAIDLIAVVAGSQLWKRANHLAPASKENKLAYWVQTELGVIVAVIAFAPMIVLTLANKDMDKKSKQVCSIVAGIALVVAVGSGIDFHPTSQEDIDQAEAGAAVLSDDGLAYWTPFGEVYHFNPDCQYIKNSGTIYSGTMSDALEAGRNRACSGCAVAGGDDLLENADPAAVEEAAANAFSVIEGGTNANPNATGADEDATDAGTVSDDDLPKAA</sequence>
<evidence type="ECO:0000313" key="5">
    <source>
        <dbReference type="Proteomes" id="UP000236488"/>
    </source>
</evidence>
<evidence type="ECO:0000256" key="2">
    <source>
        <dbReference type="SAM" id="Phobius"/>
    </source>
</evidence>
<reference evidence="4 5" key="1">
    <citation type="journal article" date="2018" name="Int. J. Syst. Evol. Microbiol.">
        <title>Rubneribacter badeniensis gen. nov., sp. nov. and Enteroscipio rubneri gen. nov., sp. nov., new members of the Eggerthellaceae isolated from human faeces.</title>
        <authorList>
            <person name="Danylec N."/>
            <person name="Gobl A."/>
            <person name="Stoll D.A."/>
            <person name="Hetzer B."/>
            <person name="Kulling S.E."/>
            <person name="Huch M."/>
        </authorList>
    </citation>
    <scope>NUCLEOTIDE SEQUENCE [LARGE SCALE GENOMIC DNA]</scope>
    <source>
        <strain evidence="4 5">ResAG-85</strain>
    </source>
</reference>
<evidence type="ECO:0000256" key="1">
    <source>
        <dbReference type="SAM" id="MobiDB-lite"/>
    </source>
</evidence>
<feature type="region of interest" description="Disordered" evidence="1">
    <location>
        <begin position="1"/>
        <end position="47"/>
    </location>
</feature>
<gene>
    <name evidence="4" type="ORF">C2L80_08390</name>
    <name evidence="3" type="ORF">K8V16_01550</name>
</gene>
<feature type="transmembrane region" description="Helical" evidence="2">
    <location>
        <begin position="172"/>
        <end position="189"/>
    </location>
</feature>
<comment type="caution">
    <text evidence="4">The sequence shown here is derived from an EMBL/GenBank/DDBJ whole genome shotgun (WGS) entry which is preliminary data.</text>
</comment>
<name>A0A2K2U4J3_9ACTN</name>
<keyword evidence="5" id="KW-1185">Reference proteome</keyword>
<feature type="region of interest" description="Disordered" evidence="1">
    <location>
        <begin position="290"/>
        <end position="319"/>
    </location>
</feature>
<protein>
    <submittedName>
        <fullName evidence="4">Uncharacterized protein</fullName>
    </submittedName>
</protein>
<proteinExistence type="predicted"/>
<reference evidence="3" key="3">
    <citation type="submission" date="2021-09" db="EMBL/GenBank/DDBJ databases">
        <authorList>
            <person name="Gilroy R."/>
        </authorList>
    </citation>
    <scope>NUCLEOTIDE SEQUENCE</scope>
    <source>
        <strain evidence="3">USAMLcec12-2067</strain>
    </source>
</reference>
<feature type="transmembrane region" description="Helical" evidence="2">
    <location>
        <begin position="137"/>
        <end position="160"/>
    </location>
</feature>
<dbReference type="EMBL" id="DYZL01000030">
    <property type="protein sequence ID" value="HJH42465.1"/>
    <property type="molecule type" value="Genomic_DNA"/>
</dbReference>
<keyword evidence="2" id="KW-0472">Membrane</keyword>
<feature type="transmembrane region" description="Helical" evidence="2">
    <location>
        <begin position="98"/>
        <end position="117"/>
    </location>
</feature>
<dbReference type="Proteomes" id="UP000236488">
    <property type="component" value="Unassembled WGS sequence"/>
</dbReference>
<accession>A0A2K2U4J3</accession>
<evidence type="ECO:0000313" key="3">
    <source>
        <dbReference type="EMBL" id="HJH42465.1"/>
    </source>
</evidence>
<keyword evidence="2" id="KW-0812">Transmembrane</keyword>
<dbReference type="RefSeq" id="WP_092197611.1">
    <property type="nucleotide sequence ID" value="NZ_PPEL01000047.1"/>
</dbReference>
<dbReference type="Proteomes" id="UP000789325">
    <property type="component" value="Unassembled WGS sequence"/>
</dbReference>
<feature type="transmembrane region" description="Helical" evidence="2">
    <location>
        <begin position="63"/>
        <end position="86"/>
    </location>
</feature>
<dbReference type="EMBL" id="PPEL01000047">
    <property type="protein sequence ID" value="PNV65110.1"/>
    <property type="molecule type" value="Genomic_DNA"/>
</dbReference>
<evidence type="ECO:0000313" key="4">
    <source>
        <dbReference type="EMBL" id="PNV65110.1"/>
    </source>
</evidence>